<sequence>LLPVAHSAEMVNVEYIHNVLRWRWGIELPYNPELKNPKVAANMEYLLTVVDIANEYLNGGKTTSYGTGEYATKLAADTIATNKAIDGLIRGPGFYITTVPGTAKFDIMINAAGNFAIDWGDGERESIVDKAVGDVTYSHTFGNPQRANTIRITGTATDYGVGVRALSFSPKTSIAQISGNLGKIFPTLADGANPSFRDLFNGATNMTGEIPPYLFDGIHGAAVWYMFAGLFKDCPNLTGEIPPDLFAGITGPMEQGVFEMTFYNCSGLTGEIPETLFSRIVSDTRHAQFNQTFRGCAGLTGEIPAGLFQGISGPPREALFFATFRNCSNITGSIPGELFAGISGAPDESSFAETFAYMGVSGKIPGELFAGVRGAPDSQIFRYTFAGNRKLTGPIPENLFAGISGAPAGYMFANTFEQCSGLGGDIPAGLFAGVSGAPKSGMFERTFNDAGVRSIPADLFAGISGAPAENMFNGTFNWNPGLKSIPDGLFAGISGPAANGMFNSTFASCSALTGPSAQINGQYLYEIWPDISGDMNTYSGATKLSDYDQIPDNWK</sequence>
<feature type="non-terminal residue" evidence="1">
    <location>
        <position position="1"/>
    </location>
</feature>
<dbReference type="AlphaFoldDB" id="A0A9D9DCW8"/>
<dbReference type="EMBL" id="JADINC010000051">
    <property type="protein sequence ID" value="MBO8425484.1"/>
    <property type="molecule type" value="Genomic_DNA"/>
</dbReference>
<proteinExistence type="predicted"/>
<organism evidence="1 2">
    <name type="scientific">Candidatus Enterousia avistercoris</name>
    <dbReference type="NCBI Taxonomy" id="2840788"/>
    <lineage>
        <taxon>Bacteria</taxon>
        <taxon>Pseudomonadati</taxon>
        <taxon>Pseudomonadota</taxon>
        <taxon>Alphaproteobacteria</taxon>
        <taxon>Candidatus Enterousia</taxon>
    </lineage>
</organism>
<comment type="caution">
    <text evidence="1">The sequence shown here is derived from an EMBL/GenBank/DDBJ whole genome shotgun (WGS) entry which is preliminary data.</text>
</comment>
<dbReference type="Proteomes" id="UP000823630">
    <property type="component" value="Unassembled WGS sequence"/>
</dbReference>
<evidence type="ECO:0000313" key="1">
    <source>
        <dbReference type="EMBL" id="MBO8425484.1"/>
    </source>
</evidence>
<reference evidence="1" key="1">
    <citation type="submission" date="2020-10" db="EMBL/GenBank/DDBJ databases">
        <authorList>
            <person name="Gilroy R."/>
        </authorList>
    </citation>
    <scope>NUCLEOTIDE SEQUENCE</scope>
    <source>
        <strain evidence="1">8207</strain>
    </source>
</reference>
<gene>
    <name evidence="1" type="ORF">IAC69_03335</name>
</gene>
<evidence type="ECO:0000313" key="2">
    <source>
        <dbReference type="Proteomes" id="UP000823630"/>
    </source>
</evidence>
<name>A0A9D9DCW8_9PROT</name>
<protein>
    <submittedName>
        <fullName evidence="1">Uncharacterized protein</fullName>
    </submittedName>
</protein>
<reference evidence="1" key="2">
    <citation type="journal article" date="2021" name="PeerJ">
        <title>Extensive microbial diversity within the chicken gut microbiome revealed by metagenomics and culture.</title>
        <authorList>
            <person name="Gilroy R."/>
            <person name="Ravi A."/>
            <person name="Getino M."/>
            <person name="Pursley I."/>
            <person name="Horton D.L."/>
            <person name="Alikhan N.F."/>
            <person name="Baker D."/>
            <person name="Gharbi K."/>
            <person name="Hall N."/>
            <person name="Watson M."/>
            <person name="Adriaenssens E.M."/>
            <person name="Foster-Nyarko E."/>
            <person name="Jarju S."/>
            <person name="Secka A."/>
            <person name="Antonio M."/>
            <person name="Oren A."/>
            <person name="Chaudhuri R.R."/>
            <person name="La Ragione R."/>
            <person name="Hildebrand F."/>
            <person name="Pallen M.J."/>
        </authorList>
    </citation>
    <scope>NUCLEOTIDE SEQUENCE</scope>
    <source>
        <strain evidence="1">8207</strain>
    </source>
</reference>
<accession>A0A9D9DCW8</accession>